<proteinExistence type="predicted"/>
<reference evidence="2 3" key="1">
    <citation type="submission" date="2023-07" db="EMBL/GenBank/DDBJ databases">
        <title>Sorghum-associated microbial communities from plants grown in Nebraska, USA.</title>
        <authorList>
            <person name="Schachtman D."/>
        </authorList>
    </citation>
    <scope>NUCLEOTIDE SEQUENCE [LARGE SCALE GENOMIC DNA]</scope>
    <source>
        <strain evidence="2 3">3773</strain>
    </source>
</reference>
<dbReference type="Pfam" id="PF05117">
    <property type="entry name" value="DUF695"/>
    <property type="match status" value="1"/>
</dbReference>
<sequence>MGFLNNLFGKKHKEQISTYEDFWDWFKSKEQDFFNIVKTGRNIEAGFFKQLSPKLEELQEGFFYLTGMYDDQTVELIFTPDGALKNVVFVEELVASAPIIPNWKFTALKQPAQNIDNIAIEMSDYSFNSENLSFFPVEHKNYPDEVDITIVYDGYKEEDNATITNGVYIFLDNYLGELNFLTTIDNLAITSKEEIQNELIHIAKLKDYLIWREKEFVERYKGTRYNTENDSYASLEAELHNGLPLVAIINTTLLEWDSKASHPWILKIEINYDGKNNNGMPDNDTYQRLNAFEDELMLDLKDSEGYLNVGRETANSERNIYFACKDYRKPSKILADLIKKHIGTLDISYVIYKDKYWQSFERFRPN</sequence>
<gene>
    <name evidence="2" type="ORF">J2X31_000847</name>
</gene>
<evidence type="ECO:0000313" key="2">
    <source>
        <dbReference type="EMBL" id="MDR6966847.1"/>
    </source>
</evidence>
<evidence type="ECO:0000313" key="3">
    <source>
        <dbReference type="Proteomes" id="UP001255185"/>
    </source>
</evidence>
<dbReference type="RefSeq" id="WP_310024703.1">
    <property type="nucleotide sequence ID" value="NZ_JAVDVI010000003.1"/>
</dbReference>
<accession>A0ABU1TN37</accession>
<keyword evidence="3" id="KW-1185">Reference proteome</keyword>
<comment type="caution">
    <text evidence="2">The sequence shown here is derived from an EMBL/GenBank/DDBJ whole genome shotgun (WGS) entry which is preliminary data.</text>
</comment>
<feature type="domain" description="DUF695" evidence="1">
    <location>
        <begin position="242"/>
        <end position="363"/>
    </location>
</feature>
<dbReference type="InterPro" id="IPR016097">
    <property type="entry name" value="DUF695"/>
</dbReference>
<protein>
    <recommendedName>
        <fullName evidence="1">DUF695 domain-containing protein</fullName>
    </recommendedName>
</protein>
<dbReference type="Proteomes" id="UP001255185">
    <property type="component" value="Unassembled WGS sequence"/>
</dbReference>
<evidence type="ECO:0000259" key="1">
    <source>
        <dbReference type="Pfam" id="PF05117"/>
    </source>
</evidence>
<organism evidence="2 3">
    <name type="scientific">Flavobacterium arsenatis</name>
    <dbReference type="NCBI Taxonomy" id="1484332"/>
    <lineage>
        <taxon>Bacteria</taxon>
        <taxon>Pseudomonadati</taxon>
        <taxon>Bacteroidota</taxon>
        <taxon>Flavobacteriia</taxon>
        <taxon>Flavobacteriales</taxon>
        <taxon>Flavobacteriaceae</taxon>
        <taxon>Flavobacterium</taxon>
    </lineage>
</organism>
<dbReference type="EMBL" id="JAVDVI010000003">
    <property type="protein sequence ID" value="MDR6966847.1"/>
    <property type="molecule type" value="Genomic_DNA"/>
</dbReference>
<name>A0ABU1TN37_9FLAO</name>